<reference evidence="2" key="1">
    <citation type="submission" date="2022-04" db="EMBL/GenBank/DDBJ databases">
        <title>A functionally conserved STORR gene fusion in Papaver species that diverged 16.8 million years ago.</title>
        <authorList>
            <person name="Catania T."/>
        </authorList>
    </citation>
    <scope>NUCLEOTIDE SEQUENCE</scope>
    <source>
        <strain evidence="2">S-188037</strain>
    </source>
</reference>
<dbReference type="EMBL" id="JAJJMB010004060">
    <property type="protein sequence ID" value="KAI3944196.1"/>
    <property type="molecule type" value="Genomic_DNA"/>
</dbReference>
<sequence>MDMKSAVGAWLCSRSSREVVKRKMHGIYEAASNGEMNINPYGWTEGGQVNSIPCTDQQLRSMQHNRKMKTGGDEERMAATATYMKLKWQGLQKKVVFVTVITDLTPAIAHEMGSVYS</sequence>
<evidence type="ECO:0000313" key="2">
    <source>
        <dbReference type="EMBL" id="KAI3944196.1"/>
    </source>
</evidence>
<dbReference type="AlphaFoldDB" id="A0AAD4T9D3"/>
<comment type="caution">
    <text evidence="2">The sequence shown here is derived from an EMBL/GenBank/DDBJ whole genome shotgun (WGS) entry which is preliminary data.</text>
</comment>
<dbReference type="Proteomes" id="UP001202328">
    <property type="component" value="Unassembled WGS sequence"/>
</dbReference>
<name>A0AAD4T9D3_9MAGN</name>
<organism evidence="2 3">
    <name type="scientific">Papaver atlanticum</name>
    <dbReference type="NCBI Taxonomy" id="357466"/>
    <lineage>
        <taxon>Eukaryota</taxon>
        <taxon>Viridiplantae</taxon>
        <taxon>Streptophyta</taxon>
        <taxon>Embryophyta</taxon>
        <taxon>Tracheophyta</taxon>
        <taxon>Spermatophyta</taxon>
        <taxon>Magnoliopsida</taxon>
        <taxon>Ranunculales</taxon>
        <taxon>Papaveraceae</taxon>
        <taxon>Papaveroideae</taxon>
        <taxon>Papaver</taxon>
    </lineage>
</organism>
<dbReference type="InterPro" id="IPR013989">
    <property type="entry name" value="Dev_and_cell_death_domain"/>
</dbReference>
<dbReference type="Pfam" id="PF10539">
    <property type="entry name" value="Dev_Cell_Death"/>
    <property type="match status" value="1"/>
</dbReference>
<feature type="domain" description="DCD" evidence="1">
    <location>
        <begin position="20"/>
        <end position="49"/>
    </location>
</feature>
<evidence type="ECO:0000259" key="1">
    <source>
        <dbReference type="Pfam" id="PF10539"/>
    </source>
</evidence>
<evidence type="ECO:0000313" key="3">
    <source>
        <dbReference type="Proteomes" id="UP001202328"/>
    </source>
</evidence>
<gene>
    <name evidence="2" type="ORF">MKW98_016426</name>
</gene>
<accession>A0AAD4T9D3</accession>
<proteinExistence type="predicted"/>
<keyword evidence="3" id="KW-1185">Reference proteome</keyword>
<protein>
    <recommendedName>
        <fullName evidence="1">DCD domain-containing protein</fullName>
    </recommendedName>
</protein>